<dbReference type="Proteomes" id="UP001165122">
    <property type="component" value="Unassembled WGS sequence"/>
</dbReference>
<evidence type="ECO:0000313" key="4">
    <source>
        <dbReference type="Proteomes" id="UP001165122"/>
    </source>
</evidence>
<dbReference type="SUPFAM" id="SSF50156">
    <property type="entry name" value="PDZ domain-like"/>
    <property type="match status" value="1"/>
</dbReference>
<evidence type="ECO:0000256" key="2">
    <source>
        <dbReference type="SAM" id="MobiDB-lite"/>
    </source>
</evidence>
<evidence type="ECO:0000313" key="3">
    <source>
        <dbReference type="EMBL" id="GMH59847.1"/>
    </source>
</evidence>
<keyword evidence="1" id="KW-0175">Coiled coil</keyword>
<protein>
    <submittedName>
        <fullName evidence="3">Uncharacterized protein</fullName>
    </submittedName>
</protein>
<comment type="caution">
    <text evidence="3">The sequence shown here is derived from an EMBL/GenBank/DDBJ whole genome shotgun (WGS) entry which is preliminary data.</text>
</comment>
<gene>
    <name evidence="3" type="ORF">TrLO_g3457</name>
</gene>
<dbReference type="AlphaFoldDB" id="A0A9W6ZSV2"/>
<evidence type="ECO:0000256" key="1">
    <source>
        <dbReference type="SAM" id="Coils"/>
    </source>
</evidence>
<dbReference type="Gene3D" id="2.30.42.10">
    <property type="match status" value="1"/>
</dbReference>
<organism evidence="3 4">
    <name type="scientific">Triparma laevis f. longispina</name>
    <dbReference type="NCBI Taxonomy" id="1714387"/>
    <lineage>
        <taxon>Eukaryota</taxon>
        <taxon>Sar</taxon>
        <taxon>Stramenopiles</taxon>
        <taxon>Ochrophyta</taxon>
        <taxon>Bolidophyceae</taxon>
        <taxon>Parmales</taxon>
        <taxon>Triparmaceae</taxon>
        <taxon>Triparma</taxon>
    </lineage>
</organism>
<feature type="compositionally biased region" description="Pro residues" evidence="2">
    <location>
        <begin position="61"/>
        <end position="78"/>
    </location>
</feature>
<feature type="region of interest" description="Disordered" evidence="2">
    <location>
        <begin position="1"/>
        <end position="88"/>
    </location>
</feature>
<keyword evidence="4" id="KW-1185">Reference proteome</keyword>
<dbReference type="OrthoDB" id="196235at2759"/>
<name>A0A9W6ZSV2_9STRA</name>
<proteinExistence type="predicted"/>
<dbReference type="EMBL" id="BRXW01000492">
    <property type="protein sequence ID" value="GMH59847.1"/>
    <property type="molecule type" value="Genomic_DNA"/>
</dbReference>
<sequence>MVTRNSASQDKRSRSPSASPPPKRSAKRARNTAIYSDDIDEEEFNETLGDKTPAKQEAPVQQPPPVQQPAPVQHPPPMQQQRPSPGAKWGLTMCNDVNQWGREWGVVMITNQGNQGCASVGDIILGVNGISCGGKTYTEVLNLLQHAGLFCHLAVARFQGCMNVLVRVPQNVKGGDLIRASCMDGSNVEVNVPAGLKGGEKFQLQIKQPQYNSEAGLTSFINSKLRTLPQREAAFKEQQGRTQLQQIRVLEQQKIYQIQQQQKQEQLRIQQIAEAQKVQLIQEEVMKESAVAVVVERRKPLPKEEGGKAAFEVDGMGRVNGQFKLEEFRALTLGILKFGGFEWEKILESEEFGGALARRDVESCKAKFEDVIRRREGVAKKEEEEKEAEDKKEIDEEIVKLKEAAVKKKKRNGSDEDLEEKAWEEVLKRRCEDEEIAEYPPSMRVMVISTIFKILRDRRKKAQRRVPVSEQIHARHVLNELCAMWGTVYEEEAHDIYSWRVFGLAGVVEGRGVVGEYVKNPIEPGTLSLKHGASWAKAIDEETPSVPDKPTMEEVEEDACTLHWIYNKCALGKEFEMLVEEGVFAEDRFPYELRLSDDWVGNVDFDLLGEMHDEWGGTGREDRKFKVEDDVKKALKEVWTRKGSGWAWEGGEVYGGKDNENEKEEYLNKFEEWYNLNNKEDGGEGREGEDE</sequence>
<accession>A0A9W6ZSV2</accession>
<feature type="coiled-coil region" evidence="1">
    <location>
        <begin position="378"/>
        <end position="411"/>
    </location>
</feature>
<reference evidence="4" key="1">
    <citation type="journal article" date="2023" name="Commun. Biol.">
        <title>Genome analysis of Parmales, the sister group of diatoms, reveals the evolutionary specialization of diatoms from phago-mixotrophs to photoautotrophs.</title>
        <authorList>
            <person name="Ban H."/>
            <person name="Sato S."/>
            <person name="Yoshikawa S."/>
            <person name="Yamada K."/>
            <person name="Nakamura Y."/>
            <person name="Ichinomiya M."/>
            <person name="Sato N."/>
            <person name="Blanc-Mathieu R."/>
            <person name="Endo H."/>
            <person name="Kuwata A."/>
            <person name="Ogata H."/>
        </authorList>
    </citation>
    <scope>NUCLEOTIDE SEQUENCE [LARGE SCALE GENOMIC DNA]</scope>
    <source>
        <strain evidence="4">NIES 3700</strain>
    </source>
</reference>
<dbReference type="InterPro" id="IPR036034">
    <property type="entry name" value="PDZ_sf"/>
</dbReference>